<gene>
    <name evidence="1" type="ORF">LCGC14_3117970</name>
</gene>
<dbReference type="AlphaFoldDB" id="A0A0F8WS17"/>
<evidence type="ECO:0000313" key="1">
    <source>
        <dbReference type="EMBL" id="KKK51135.1"/>
    </source>
</evidence>
<reference evidence="1" key="1">
    <citation type="journal article" date="2015" name="Nature">
        <title>Complex archaea that bridge the gap between prokaryotes and eukaryotes.</title>
        <authorList>
            <person name="Spang A."/>
            <person name="Saw J.H."/>
            <person name="Jorgensen S.L."/>
            <person name="Zaremba-Niedzwiedzka K."/>
            <person name="Martijn J."/>
            <person name="Lind A.E."/>
            <person name="van Eijk R."/>
            <person name="Schleper C."/>
            <person name="Guy L."/>
            <person name="Ettema T.J."/>
        </authorList>
    </citation>
    <scope>NUCLEOTIDE SEQUENCE</scope>
</reference>
<dbReference type="EMBL" id="LAZR01067663">
    <property type="protein sequence ID" value="KKK51135.1"/>
    <property type="molecule type" value="Genomic_DNA"/>
</dbReference>
<accession>A0A0F8WS17</accession>
<name>A0A0F8WS17_9ZZZZ</name>
<feature type="non-terminal residue" evidence="1">
    <location>
        <position position="32"/>
    </location>
</feature>
<comment type="caution">
    <text evidence="1">The sequence shown here is derived from an EMBL/GenBank/DDBJ whole genome shotgun (WGS) entry which is preliminary data.</text>
</comment>
<sequence length="32" mass="3371">MSERVIQAKVKAEAEAAAEAEASTRPWAVAAQ</sequence>
<organism evidence="1">
    <name type="scientific">marine sediment metagenome</name>
    <dbReference type="NCBI Taxonomy" id="412755"/>
    <lineage>
        <taxon>unclassified sequences</taxon>
        <taxon>metagenomes</taxon>
        <taxon>ecological metagenomes</taxon>
    </lineage>
</organism>
<protein>
    <submittedName>
        <fullName evidence="1">Uncharacterized protein</fullName>
    </submittedName>
</protein>
<proteinExistence type="predicted"/>